<dbReference type="InterPro" id="IPR008490">
    <property type="entry name" value="Transposase_InsH_N"/>
</dbReference>
<dbReference type="InterPro" id="IPR002559">
    <property type="entry name" value="Transposase_11"/>
</dbReference>
<accession>A0A143PXS2</accession>
<dbReference type="STRING" id="1855912.LuPra_06259"/>
<reference evidence="4 5" key="1">
    <citation type="journal article" date="2016" name="Genome Announc.">
        <title>First Complete Genome Sequence of a Subdivision 6 Acidobacterium Strain.</title>
        <authorList>
            <person name="Huang S."/>
            <person name="Vieira S."/>
            <person name="Bunk B."/>
            <person name="Riedel T."/>
            <person name="Sproer C."/>
            <person name="Overmann J."/>
        </authorList>
    </citation>
    <scope>NUCLEOTIDE SEQUENCE [LARGE SCALE GENOMIC DNA]</scope>
    <source>
        <strain evidence="5">DSM 100886 HEG_-6_39</strain>
    </source>
</reference>
<protein>
    <submittedName>
        <fullName evidence="4">Transposase DDE domain protein</fullName>
    </submittedName>
</protein>
<dbReference type="EMBL" id="CP015136">
    <property type="protein sequence ID" value="AMY12973.1"/>
    <property type="molecule type" value="Genomic_DNA"/>
</dbReference>
<dbReference type="Proteomes" id="UP000076079">
    <property type="component" value="Chromosome"/>
</dbReference>
<feature type="domain" description="Transposase IS4-like" evidence="2">
    <location>
        <begin position="207"/>
        <end position="379"/>
    </location>
</feature>
<dbReference type="KEGG" id="abac:LuPra_06259"/>
<dbReference type="PANTHER" id="PTHR35604:SF2">
    <property type="entry name" value="TRANSPOSASE INSH FOR INSERTION SEQUENCE ELEMENT IS5A-RELATED"/>
    <property type="match status" value="1"/>
</dbReference>
<dbReference type="Pfam" id="PF05598">
    <property type="entry name" value="DUF772"/>
    <property type="match status" value="1"/>
</dbReference>
<dbReference type="PANTHER" id="PTHR35604">
    <property type="entry name" value="TRANSPOSASE INSH FOR INSERTION SEQUENCE ELEMENT IS5A-RELATED"/>
    <property type="match status" value="1"/>
</dbReference>
<evidence type="ECO:0000259" key="2">
    <source>
        <dbReference type="Pfam" id="PF01609"/>
    </source>
</evidence>
<organism evidence="4 5">
    <name type="scientific">Luteitalea pratensis</name>
    <dbReference type="NCBI Taxonomy" id="1855912"/>
    <lineage>
        <taxon>Bacteria</taxon>
        <taxon>Pseudomonadati</taxon>
        <taxon>Acidobacteriota</taxon>
        <taxon>Vicinamibacteria</taxon>
        <taxon>Vicinamibacterales</taxon>
        <taxon>Vicinamibacteraceae</taxon>
        <taxon>Luteitalea</taxon>
    </lineage>
</organism>
<feature type="compositionally biased region" description="Basic and acidic residues" evidence="1">
    <location>
        <begin position="202"/>
        <end position="218"/>
    </location>
</feature>
<dbReference type="GO" id="GO:0004803">
    <property type="term" value="F:transposase activity"/>
    <property type="evidence" value="ECO:0007669"/>
    <property type="project" value="InterPro"/>
</dbReference>
<dbReference type="GO" id="GO:0003677">
    <property type="term" value="F:DNA binding"/>
    <property type="evidence" value="ECO:0007669"/>
    <property type="project" value="InterPro"/>
</dbReference>
<dbReference type="AlphaFoldDB" id="A0A143PXS2"/>
<gene>
    <name evidence="4" type="ORF">LuPra_06259</name>
</gene>
<evidence type="ECO:0000313" key="5">
    <source>
        <dbReference type="Proteomes" id="UP000076079"/>
    </source>
</evidence>
<evidence type="ECO:0000259" key="3">
    <source>
        <dbReference type="Pfam" id="PF05598"/>
    </source>
</evidence>
<sequence>MGTRQDDQAPLWIATSELPTGPGHPFYTRLNAVLDAAGFDRYVEGECHRFYAPRMGRPGLAPGRYFRLLLVGYFEGLDSERGIAWRAADSLAIRRFLHVGLEDATPDHSTISRTRRLIDVETHRAVFTWVQTQLVSQGLLTGKTLAVDATTLEANAAMRSIVRRDTGETYQAYLTQLAAASGIATPTREALARFDRRRKKKGSNDDWTHPDDPDAKITKMKDGRTHLAHKAEHAVDADSGAIVAVTVQGADVGDTTSVVETVVEAAEQLERAGASGALDELIADKGYHANRSLIDLHALGIRTYISEPDRGRRRWDQVPDAQALVYANRRRIRGQRGLALLRRRAERVERSFAHLYETGALRRTHVRGHQNILKRLLVHAGGFNLGLIMRQLVGAGTPRGLQARLGVRCACLAASVDALRLPWPVLWTFAASPIVTPSYTNGTLSAATLA</sequence>
<keyword evidence="5" id="KW-1185">Reference proteome</keyword>
<name>A0A143PXS2_LUTPR</name>
<dbReference type="GO" id="GO:0006313">
    <property type="term" value="P:DNA transposition"/>
    <property type="evidence" value="ECO:0007669"/>
    <property type="project" value="InterPro"/>
</dbReference>
<proteinExistence type="predicted"/>
<feature type="region of interest" description="Disordered" evidence="1">
    <location>
        <begin position="195"/>
        <end position="218"/>
    </location>
</feature>
<evidence type="ECO:0000256" key="1">
    <source>
        <dbReference type="SAM" id="MobiDB-lite"/>
    </source>
</evidence>
<dbReference type="PATRIC" id="fig|1813736.3.peg.6576"/>
<evidence type="ECO:0000313" key="4">
    <source>
        <dbReference type="EMBL" id="AMY12973.1"/>
    </source>
</evidence>
<reference evidence="5" key="2">
    <citation type="submission" date="2016-04" db="EMBL/GenBank/DDBJ databases">
        <title>First Complete Genome Sequence of a Subdivision 6 Acidobacterium.</title>
        <authorList>
            <person name="Huang S."/>
            <person name="Vieira S."/>
            <person name="Bunk B."/>
            <person name="Riedel T."/>
            <person name="Sproeer C."/>
            <person name="Overmann J."/>
        </authorList>
    </citation>
    <scope>NUCLEOTIDE SEQUENCE [LARGE SCALE GENOMIC DNA]</scope>
    <source>
        <strain evidence="5">DSM 100886 HEG_-6_39</strain>
    </source>
</reference>
<dbReference type="Pfam" id="PF01609">
    <property type="entry name" value="DDE_Tnp_1"/>
    <property type="match status" value="1"/>
</dbReference>
<feature type="domain" description="Transposase InsH N-terminal" evidence="3">
    <location>
        <begin position="24"/>
        <end position="116"/>
    </location>
</feature>